<sequence>MSSVVIVGGGISGLSAAYYLSKIPKDIVKKVIILERSSNLGGWVQSVRKEDGAVYEKGPRSIRGRRDGPGKNILEMVEDIGLSDKIISVPRNHVATTNRYLFINNQMYCLPNNMMQIIRQTPPFKKSLLSSIWREPFKFNRLKNDCSIHEFISKRFSTDLADNAIDPFCRGVFGGDSKSLSAKACFPDMFKYQMQHGSILLGSILGRKKPYDSESSLVNRSIEEKWATWNMENGLQTLIEGLQKKLQDEGVHIFSGNACKRVDFTDGKVNVFWDKGQISADHIVFSTFSSDISKVLQKEQEELRNELDKIDAVTVGVSTIEYKGDVFPSQYRGFGHLVPSWESSAKNLGVVYESCVFPEHDNKERPTTRLTVMSGGAWFDKVFGKDHTQGNSRIEEESIKSVRQQLGIKDEPMRIETNVHKDCLPQYKVGHCDIVNKVEELSSNLPVSFIGSSFRGVSVLDCIWDAKLQMENLKSTLTTKEV</sequence>
<evidence type="ECO:0000256" key="3">
    <source>
        <dbReference type="ARBA" id="ARBA00010551"/>
    </source>
</evidence>
<keyword evidence="9 11" id="KW-0627">Porphyrin biosynthesis</keyword>
<name>A0A7I8W509_9ANNE</name>
<dbReference type="OrthoDB" id="419752at2759"/>
<feature type="domain" description="Amine oxidase" evidence="12">
    <location>
        <begin position="11"/>
        <end position="431"/>
    </location>
</feature>
<comment type="caution">
    <text evidence="13">The sequence shown here is derived from an EMBL/GenBank/DDBJ whole genome shotgun (WGS) entry which is preliminary data.</text>
</comment>
<dbReference type="GO" id="GO:0006782">
    <property type="term" value="P:protoporphyrinogen IX biosynthetic process"/>
    <property type="evidence" value="ECO:0007669"/>
    <property type="project" value="UniProtKB-UniRule"/>
</dbReference>
<dbReference type="PANTHER" id="PTHR42923">
    <property type="entry name" value="PROTOPORPHYRINOGEN OXIDASE"/>
    <property type="match status" value="1"/>
</dbReference>
<evidence type="ECO:0000256" key="4">
    <source>
        <dbReference type="ARBA" id="ARBA00012867"/>
    </source>
</evidence>
<keyword evidence="7 11" id="KW-0560">Oxidoreductase</keyword>
<dbReference type="GO" id="GO:0005743">
    <property type="term" value="C:mitochondrial inner membrane"/>
    <property type="evidence" value="ECO:0007669"/>
    <property type="project" value="UniProtKB-SubCell"/>
</dbReference>
<evidence type="ECO:0000256" key="5">
    <source>
        <dbReference type="ARBA" id="ARBA00022630"/>
    </source>
</evidence>
<dbReference type="Proteomes" id="UP000549394">
    <property type="component" value="Unassembled WGS sequence"/>
</dbReference>
<keyword evidence="14" id="KW-1185">Reference proteome</keyword>
<evidence type="ECO:0000259" key="12">
    <source>
        <dbReference type="Pfam" id="PF01593"/>
    </source>
</evidence>
<comment type="catalytic activity">
    <reaction evidence="10 11">
        <text>protoporphyrinogen IX + 3 O2 = protoporphyrin IX + 3 H2O2</text>
        <dbReference type="Rhea" id="RHEA:25576"/>
        <dbReference type="ChEBI" id="CHEBI:15379"/>
        <dbReference type="ChEBI" id="CHEBI:16240"/>
        <dbReference type="ChEBI" id="CHEBI:57306"/>
        <dbReference type="ChEBI" id="CHEBI:57307"/>
        <dbReference type="EC" id="1.3.3.4"/>
    </reaction>
</comment>
<dbReference type="AlphaFoldDB" id="A0A7I8W509"/>
<gene>
    <name evidence="13" type="ORF">DGYR_LOCUS11245</name>
</gene>
<comment type="similarity">
    <text evidence="3 11">Belongs to the protoporphyrinogen/coproporphyrinogen oxidase family. Protoporphyrinogen oxidase subfamily.</text>
</comment>
<comment type="pathway">
    <text evidence="2 11">Porphyrin-containing compound metabolism; protoporphyrin-IX biosynthesis; protoporphyrin-IX from protoporphyrinogen-IX: step 1/1.</text>
</comment>
<keyword evidence="5 11" id="KW-0285">Flavoprotein</keyword>
<keyword evidence="8 11" id="KW-0350">Heme biosynthesis</keyword>
<dbReference type="Pfam" id="PF01593">
    <property type="entry name" value="Amino_oxidase"/>
    <property type="match status" value="1"/>
</dbReference>
<dbReference type="InterPro" id="IPR036188">
    <property type="entry name" value="FAD/NAD-bd_sf"/>
</dbReference>
<dbReference type="SUPFAM" id="SSF54373">
    <property type="entry name" value="FAD-linked reductases, C-terminal domain"/>
    <property type="match status" value="1"/>
</dbReference>
<dbReference type="GO" id="GO:0004729">
    <property type="term" value="F:oxygen-dependent protoporphyrinogen oxidase activity"/>
    <property type="evidence" value="ECO:0007669"/>
    <property type="project" value="UniProtKB-UniRule"/>
</dbReference>
<dbReference type="EC" id="1.3.3.4" evidence="4 11"/>
<evidence type="ECO:0000313" key="13">
    <source>
        <dbReference type="EMBL" id="CAD5123578.1"/>
    </source>
</evidence>
<dbReference type="SUPFAM" id="SSF51905">
    <property type="entry name" value="FAD/NAD(P)-binding domain"/>
    <property type="match status" value="1"/>
</dbReference>
<comment type="cofactor">
    <cofactor evidence="11">
        <name>FAD</name>
        <dbReference type="ChEBI" id="CHEBI:57692"/>
    </cofactor>
    <text evidence="11">Binds 1 FAD per subunit.</text>
</comment>
<evidence type="ECO:0000256" key="6">
    <source>
        <dbReference type="ARBA" id="ARBA00022827"/>
    </source>
</evidence>
<proteinExistence type="inferred from homology"/>
<comment type="function">
    <text evidence="1 11">Catalyzes the 6-electron oxidation of protoporphyrinogen-IX to form protoporphyrin-IX.</text>
</comment>
<dbReference type="NCBIfam" id="TIGR00562">
    <property type="entry name" value="proto_IX_ox"/>
    <property type="match status" value="1"/>
</dbReference>
<evidence type="ECO:0000256" key="10">
    <source>
        <dbReference type="ARBA" id="ARBA00047554"/>
    </source>
</evidence>
<dbReference type="UniPathway" id="UPA00251">
    <property type="reaction ID" value="UER00324"/>
</dbReference>
<reference evidence="13 14" key="1">
    <citation type="submission" date="2020-08" db="EMBL/GenBank/DDBJ databases">
        <authorList>
            <person name="Hejnol A."/>
        </authorList>
    </citation>
    <scope>NUCLEOTIDE SEQUENCE [LARGE SCALE GENOMIC DNA]</scope>
</reference>
<dbReference type="InterPro" id="IPR002937">
    <property type="entry name" value="Amino_oxidase"/>
</dbReference>
<evidence type="ECO:0000256" key="7">
    <source>
        <dbReference type="ARBA" id="ARBA00023002"/>
    </source>
</evidence>
<dbReference type="InterPro" id="IPR050464">
    <property type="entry name" value="Zeta_carotene_desat/Oxidored"/>
</dbReference>
<organism evidence="13 14">
    <name type="scientific">Dimorphilus gyrociliatus</name>
    <dbReference type="NCBI Taxonomy" id="2664684"/>
    <lineage>
        <taxon>Eukaryota</taxon>
        <taxon>Metazoa</taxon>
        <taxon>Spiralia</taxon>
        <taxon>Lophotrochozoa</taxon>
        <taxon>Annelida</taxon>
        <taxon>Polychaeta</taxon>
        <taxon>Polychaeta incertae sedis</taxon>
        <taxon>Dinophilidae</taxon>
        <taxon>Dimorphilus</taxon>
    </lineage>
</organism>
<dbReference type="EMBL" id="CAJFCJ010000019">
    <property type="protein sequence ID" value="CAD5123578.1"/>
    <property type="molecule type" value="Genomic_DNA"/>
</dbReference>
<dbReference type="PANTHER" id="PTHR42923:SF3">
    <property type="entry name" value="PROTOPORPHYRINOGEN OXIDASE"/>
    <property type="match status" value="1"/>
</dbReference>
<evidence type="ECO:0000256" key="1">
    <source>
        <dbReference type="ARBA" id="ARBA00002600"/>
    </source>
</evidence>
<evidence type="ECO:0000256" key="11">
    <source>
        <dbReference type="RuleBase" id="RU367069"/>
    </source>
</evidence>
<evidence type="ECO:0000256" key="9">
    <source>
        <dbReference type="ARBA" id="ARBA00023244"/>
    </source>
</evidence>
<protein>
    <recommendedName>
        <fullName evidence="4 11">Protoporphyrinogen oxidase</fullName>
        <ecNumber evidence="4 11">1.3.3.4</ecNumber>
    </recommendedName>
</protein>
<evidence type="ECO:0000313" key="14">
    <source>
        <dbReference type="Proteomes" id="UP000549394"/>
    </source>
</evidence>
<comment type="subcellular location">
    <subcellularLocation>
        <location evidence="11">Mitochondrion inner membrane</location>
    </subcellularLocation>
</comment>
<evidence type="ECO:0000256" key="2">
    <source>
        <dbReference type="ARBA" id="ARBA00005073"/>
    </source>
</evidence>
<accession>A0A7I8W509</accession>
<dbReference type="InterPro" id="IPR004572">
    <property type="entry name" value="Protoporphyrinogen_oxidase"/>
</dbReference>
<dbReference type="Gene3D" id="3.50.50.60">
    <property type="entry name" value="FAD/NAD(P)-binding domain"/>
    <property type="match status" value="1"/>
</dbReference>
<evidence type="ECO:0000256" key="8">
    <source>
        <dbReference type="ARBA" id="ARBA00023133"/>
    </source>
</evidence>
<keyword evidence="6 11" id="KW-0274">FAD</keyword>